<feature type="transmembrane region" description="Helical" evidence="7">
    <location>
        <begin position="383"/>
        <end position="403"/>
    </location>
</feature>
<evidence type="ECO:0000256" key="5">
    <source>
        <dbReference type="ARBA" id="ARBA00023136"/>
    </source>
</evidence>
<organism evidence="8 9">
    <name type="scientific">Brevibacterium salitolerans</name>
    <dbReference type="NCBI Taxonomy" id="1403566"/>
    <lineage>
        <taxon>Bacteria</taxon>
        <taxon>Bacillati</taxon>
        <taxon>Actinomycetota</taxon>
        <taxon>Actinomycetes</taxon>
        <taxon>Micrococcales</taxon>
        <taxon>Brevibacteriaceae</taxon>
        <taxon>Brevibacterium</taxon>
    </lineage>
</organism>
<feature type="transmembrane region" description="Helical" evidence="7">
    <location>
        <begin position="340"/>
        <end position="362"/>
    </location>
</feature>
<evidence type="ECO:0000256" key="4">
    <source>
        <dbReference type="ARBA" id="ARBA00022989"/>
    </source>
</evidence>
<comment type="similarity">
    <text evidence="2">Belongs to the purine-cytosine permease (2.A.39) family.</text>
</comment>
<comment type="subcellular location">
    <subcellularLocation>
        <location evidence="1">Membrane</location>
        <topology evidence="1">Multi-pass membrane protein</topology>
    </subcellularLocation>
</comment>
<evidence type="ECO:0000256" key="6">
    <source>
        <dbReference type="SAM" id="MobiDB-lite"/>
    </source>
</evidence>
<dbReference type="InterPro" id="IPR030191">
    <property type="entry name" value="CodB"/>
</dbReference>
<feature type="transmembrane region" description="Helical" evidence="7">
    <location>
        <begin position="57"/>
        <end position="81"/>
    </location>
</feature>
<feature type="transmembrane region" description="Helical" evidence="7">
    <location>
        <begin position="201"/>
        <end position="220"/>
    </location>
</feature>
<evidence type="ECO:0000313" key="9">
    <source>
        <dbReference type="Proteomes" id="UP001500984"/>
    </source>
</evidence>
<evidence type="ECO:0000313" key="8">
    <source>
        <dbReference type="EMBL" id="GAA2104425.1"/>
    </source>
</evidence>
<comment type="caution">
    <text evidence="8">The sequence shown here is derived from an EMBL/GenBank/DDBJ whole genome shotgun (WGS) entry which is preliminary data.</text>
</comment>
<dbReference type="InterPro" id="IPR001248">
    <property type="entry name" value="Pur-cyt_permease"/>
</dbReference>
<sequence>MSTKPPDNSQPDSDYADAPVPGSARRHWFPIAVTKFGQVSALSQFLLGSTLGFGMTFLNAFLAITIGSVILQVVSIAVGIIGMRTGLTTSILARWTGFGRGGAAVVGAVIAITSIGWFGIQSGVSAQGLASTVGIMPEWAWALLFGLAITAVVLFGFRMIARVAFLAVPAFLVLVLWAVALELREHSLWELATSPPPGPEVGLLAGTGLVAGGFIVGAVINSDITRYNRSAADVVKQTVVGISLGEYLIGLIGVLLAHAIHSDNVTTIILSSVGWVGVLVIIMGTIKINDINLYSSVFGLLNFVSAVFGRTADRRVVTLVVGVLGSVLGAAGILDHFTGFLNALGVLLPPVAAIMVAEYFVVRRWRAEIDLAHTERILPETQPNWVPATLVIWVISSGIGFFVTWGIPAISSLIVAFALYVVAGRLGWVREVGRSATAEHARTI</sequence>
<dbReference type="PANTHER" id="PTHR30569">
    <property type="entry name" value="CYTOSINE TRANSPORTER CODB"/>
    <property type="match status" value="1"/>
</dbReference>
<feature type="transmembrane region" description="Helical" evidence="7">
    <location>
        <begin position="316"/>
        <end position="334"/>
    </location>
</feature>
<feature type="region of interest" description="Disordered" evidence="6">
    <location>
        <begin position="1"/>
        <end position="20"/>
    </location>
</feature>
<evidence type="ECO:0000256" key="1">
    <source>
        <dbReference type="ARBA" id="ARBA00004141"/>
    </source>
</evidence>
<evidence type="ECO:0000256" key="3">
    <source>
        <dbReference type="ARBA" id="ARBA00022692"/>
    </source>
</evidence>
<feature type="compositionally biased region" description="Polar residues" evidence="6">
    <location>
        <begin position="1"/>
        <end position="12"/>
    </location>
</feature>
<dbReference type="PANTHER" id="PTHR30569:SF0">
    <property type="entry name" value="CYTOSINE PERMEASE"/>
    <property type="match status" value="1"/>
</dbReference>
<gene>
    <name evidence="8" type="ORF">GCM10009823_29100</name>
</gene>
<evidence type="ECO:0000256" key="7">
    <source>
        <dbReference type="SAM" id="Phobius"/>
    </source>
</evidence>
<dbReference type="CDD" id="cd11484">
    <property type="entry name" value="SLC-NCS1sbd_CobB-like"/>
    <property type="match status" value="1"/>
</dbReference>
<keyword evidence="4 7" id="KW-1133">Transmembrane helix</keyword>
<feature type="transmembrane region" description="Helical" evidence="7">
    <location>
        <begin position="102"/>
        <end position="120"/>
    </location>
</feature>
<dbReference type="RefSeq" id="WP_344338039.1">
    <property type="nucleotide sequence ID" value="NZ_BAAAPZ010000017.1"/>
</dbReference>
<proteinExistence type="inferred from homology"/>
<feature type="transmembrane region" description="Helical" evidence="7">
    <location>
        <begin position="265"/>
        <end position="285"/>
    </location>
</feature>
<keyword evidence="5 7" id="KW-0472">Membrane</keyword>
<dbReference type="Pfam" id="PF02133">
    <property type="entry name" value="Transp_cyt_pur"/>
    <property type="match status" value="1"/>
</dbReference>
<accession>A0ABN2X643</accession>
<protein>
    <submittedName>
        <fullName evidence="8">Cytosine permease</fullName>
    </submittedName>
</protein>
<keyword evidence="3 7" id="KW-0812">Transmembrane</keyword>
<feature type="transmembrane region" description="Helical" evidence="7">
    <location>
        <begin position="409"/>
        <end position="428"/>
    </location>
</feature>
<name>A0ABN2X643_9MICO</name>
<evidence type="ECO:0000256" key="2">
    <source>
        <dbReference type="ARBA" id="ARBA00008974"/>
    </source>
</evidence>
<dbReference type="Gene3D" id="1.10.4160.10">
    <property type="entry name" value="Hydantoin permease"/>
    <property type="match status" value="1"/>
</dbReference>
<dbReference type="EMBL" id="BAAAPZ010000017">
    <property type="protein sequence ID" value="GAA2104425.1"/>
    <property type="molecule type" value="Genomic_DNA"/>
</dbReference>
<dbReference type="Proteomes" id="UP001500984">
    <property type="component" value="Unassembled WGS sequence"/>
</dbReference>
<keyword evidence="9" id="KW-1185">Reference proteome</keyword>
<feature type="transmembrane region" description="Helical" evidence="7">
    <location>
        <begin position="164"/>
        <end position="181"/>
    </location>
</feature>
<feature type="transmembrane region" description="Helical" evidence="7">
    <location>
        <begin position="140"/>
        <end position="157"/>
    </location>
</feature>
<reference evidence="8 9" key="1">
    <citation type="journal article" date="2019" name="Int. J. Syst. Evol. Microbiol.">
        <title>The Global Catalogue of Microorganisms (GCM) 10K type strain sequencing project: providing services to taxonomists for standard genome sequencing and annotation.</title>
        <authorList>
            <consortium name="The Broad Institute Genomics Platform"/>
            <consortium name="The Broad Institute Genome Sequencing Center for Infectious Disease"/>
            <person name="Wu L."/>
            <person name="Ma J."/>
        </authorList>
    </citation>
    <scope>NUCLEOTIDE SEQUENCE [LARGE SCALE GENOMIC DNA]</scope>
    <source>
        <strain evidence="8 9">JCM 15900</strain>
    </source>
</reference>